<reference evidence="1 2" key="1">
    <citation type="submission" date="2016-10" db="EMBL/GenBank/DDBJ databases">
        <authorList>
            <person name="de Groot N.N."/>
        </authorList>
    </citation>
    <scope>NUCLEOTIDE SEQUENCE [LARGE SCALE GENOMIC DNA]</scope>
    <source>
        <strain evidence="1 2">CGMCC 1.6291</strain>
    </source>
</reference>
<dbReference type="RefSeq" id="WP_091642442.1">
    <property type="nucleotide sequence ID" value="NZ_FOEG01000003.1"/>
</dbReference>
<evidence type="ECO:0000313" key="1">
    <source>
        <dbReference type="EMBL" id="SEO82009.1"/>
    </source>
</evidence>
<proteinExistence type="predicted"/>
<dbReference type="AlphaFoldDB" id="A0A1H8SSS4"/>
<gene>
    <name evidence="1" type="ORF">SAMN04488052_103192</name>
</gene>
<name>A0A1H8SSS4_9GAMM</name>
<accession>A0A1H8SSS4</accession>
<dbReference type="EMBL" id="FOEG01000003">
    <property type="protein sequence ID" value="SEO82009.1"/>
    <property type="molecule type" value="Genomic_DNA"/>
</dbReference>
<evidence type="ECO:0000313" key="2">
    <source>
        <dbReference type="Proteomes" id="UP000199657"/>
    </source>
</evidence>
<organism evidence="1 2">
    <name type="scientific">Aquisalimonas asiatica</name>
    <dbReference type="NCBI Taxonomy" id="406100"/>
    <lineage>
        <taxon>Bacteria</taxon>
        <taxon>Pseudomonadati</taxon>
        <taxon>Pseudomonadota</taxon>
        <taxon>Gammaproteobacteria</taxon>
        <taxon>Chromatiales</taxon>
        <taxon>Ectothiorhodospiraceae</taxon>
        <taxon>Aquisalimonas</taxon>
    </lineage>
</organism>
<keyword evidence="2" id="KW-1185">Reference proteome</keyword>
<protein>
    <submittedName>
        <fullName evidence="1">Uncharacterized protein</fullName>
    </submittedName>
</protein>
<sequence length="67" mass="7326">MSFVNGFFQPEMWGMKLPEQDAPRTPPRQAFDADDESGAAIAARFTTASGAVLSDRTFPWELYGAAV</sequence>
<dbReference type="Proteomes" id="UP000199657">
    <property type="component" value="Unassembled WGS sequence"/>
</dbReference>